<keyword evidence="1 3" id="KW-0963">Cytoplasm</keyword>
<dbReference type="STRING" id="938405.SAMN02927895_00602"/>
<dbReference type="Proteomes" id="UP000198925">
    <property type="component" value="Unassembled WGS sequence"/>
</dbReference>
<dbReference type="GO" id="GO:0070930">
    <property type="term" value="P:trans-translation-dependent protein tagging"/>
    <property type="evidence" value="ECO:0007669"/>
    <property type="project" value="TreeGrafter"/>
</dbReference>
<protein>
    <recommendedName>
        <fullName evidence="3">SsrA-binding protein</fullName>
    </recommendedName>
    <alternativeName>
        <fullName evidence="3">Small protein B</fullName>
    </alternativeName>
</protein>
<dbReference type="NCBIfam" id="NF003843">
    <property type="entry name" value="PRK05422.1"/>
    <property type="match status" value="1"/>
</dbReference>
<dbReference type="PANTHER" id="PTHR30308:SF2">
    <property type="entry name" value="SSRA-BINDING PROTEIN"/>
    <property type="match status" value="1"/>
</dbReference>
<dbReference type="PROSITE" id="PS01317">
    <property type="entry name" value="SSRP"/>
    <property type="match status" value="1"/>
</dbReference>
<dbReference type="SUPFAM" id="SSF74982">
    <property type="entry name" value="Small protein B (SmpB)"/>
    <property type="match status" value="1"/>
</dbReference>
<evidence type="ECO:0000313" key="4">
    <source>
        <dbReference type="EMBL" id="SDC26758.1"/>
    </source>
</evidence>
<proteinExistence type="inferred from homology"/>
<dbReference type="NCBIfam" id="TIGR00086">
    <property type="entry name" value="smpB"/>
    <property type="match status" value="1"/>
</dbReference>
<evidence type="ECO:0000256" key="3">
    <source>
        <dbReference type="HAMAP-Rule" id="MF_00023"/>
    </source>
</evidence>
<keyword evidence="5" id="KW-1185">Reference proteome</keyword>
<evidence type="ECO:0000313" key="5">
    <source>
        <dbReference type="Proteomes" id="UP000198925"/>
    </source>
</evidence>
<dbReference type="AlphaFoldDB" id="A0A1G6K795"/>
<dbReference type="InterPro" id="IPR023620">
    <property type="entry name" value="SmpB"/>
</dbReference>
<dbReference type="GO" id="GO:0005829">
    <property type="term" value="C:cytosol"/>
    <property type="evidence" value="ECO:0007669"/>
    <property type="project" value="TreeGrafter"/>
</dbReference>
<dbReference type="OrthoDB" id="9805462at2"/>
<dbReference type="CDD" id="cd09294">
    <property type="entry name" value="SmpB"/>
    <property type="match status" value="1"/>
</dbReference>
<dbReference type="EMBL" id="FMZX01000001">
    <property type="protein sequence ID" value="SDC26758.1"/>
    <property type="molecule type" value="Genomic_DNA"/>
</dbReference>
<organism evidence="4 5">
    <name type="scientific">Belnapia rosea</name>
    <dbReference type="NCBI Taxonomy" id="938405"/>
    <lineage>
        <taxon>Bacteria</taxon>
        <taxon>Pseudomonadati</taxon>
        <taxon>Pseudomonadota</taxon>
        <taxon>Alphaproteobacteria</taxon>
        <taxon>Acetobacterales</taxon>
        <taxon>Roseomonadaceae</taxon>
        <taxon>Belnapia</taxon>
    </lineage>
</organism>
<dbReference type="HAMAP" id="MF_00023">
    <property type="entry name" value="SmpB"/>
    <property type="match status" value="1"/>
</dbReference>
<dbReference type="Gene3D" id="2.40.280.10">
    <property type="match status" value="1"/>
</dbReference>
<evidence type="ECO:0000256" key="1">
    <source>
        <dbReference type="ARBA" id="ARBA00022490"/>
    </source>
</evidence>
<comment type="function">
    <text evidence="3">Required for rescue of stalled ribosomes mediated by trans-translation. Binds to transfer-messenger RNA (tmRNA), required for stable association of tmRNA with ribosomes. tmRNA and SmpB together mimic tRNA shape, replacing the anticodon stem-loop with SmpB. tmRNA is encoded by the ssrA gene; the 2 termini fold to resemble tRNA(Ala) and it encodes a 'tag peptide', a short internal open reading frame. During trans-translation Ala-aminoacylated tmRNA acts like a tRNA, entering the A-site of stalled ribosomes, displacing the stalled mRNA. The ribosome then switches to translate the ORF on the tmRNA; the nascent peptide is terminated with the 'tag peptide' encoded by the tmRNA and targeted for degradation. The ribosome is freed to recommence translation, which seems to be the essential function of trans-translation.</text>
</comment>
<reference evidence="4 5" key="1">
    <citation type="submission" date="2016-10" db="EMBL/GenBank/DDBJ databases">
        <authorList>
            <person name="de Groot N.N."/>
        </authorList>
    </citation>
    <scope>NUCLEOTIDE SEQUENCE [LARGE SCALE GENOMIC DNA]</scope>
    <source>
        <strain evidence="4 5">CPCC 100156</strain>
    </source>
</reference>
<comment type="similarity">
    <text evidence="3">Belongs to the SmpB family.</text>
</comment>
<dbReference type="PANTHER" id="PTHR30308">
    <property type="entry name" value="TMRNA-BINDING COMPONENT OF TRANS-TRANSLATION TAGGING COMPLEX"/>
    <property type="match status" value="1"/>
</dbReference>
<accession>A0A1G6K795</accession>
<evidence type="ECO:0000256" key="2">
    <source>
        <dbReference type="ARBA" id="ARBA00022884"/>
    </source>
</evidence>
<keyword evidence="2 3" id="KW-0694">RNA-binding</keyword>
<name>A0A1G6K795_9PROT</name>
<sequence>MAEKKTKKGLISHGIASQNRRARYDYTIGETIEAGLALVGPEVKSLRAGRATLAEAWAGERDGEMWLFNCTIPEWQAGSTVARFEPTRPRKLLLHRKQVQELIGNIAREGATIVPMQIHFNEKGRAKVLLGVAEGRKKHDKRHAIAERDWARDKARLMRARG</sequence>
<dbReference type="InterPro" id="IPR020081">
    <property type="entry name" value="SsrA-bd_prot_CS"/>
</dbReference>
<dbReference type="GO" id="GO:0003723">
    <property type="term" value="F:RNA binding"/>
    <property type="evidence" value="ECO:0007669"/>
    <property type="project" value="UniProtKB-UniRule"/>
</dbReference>
<dbReference type="InterPro" id="IPR000037">
    <property type="entry name" value="SsrA-bd_prot"/>
</dbReference>
<dbReference type="Pfam" id="PF01668">
    <property type="entry name" value="SmpB"/>
    <property type="match status" value="1"/>
</dbReference>
<gene>
    <name evidence="3" type="primary">smpB</name>
    <name evidence="4" type="ORF">SAMN04487779_1001410</name>
</gene>
<dbReference type="RefSeq" id="WP_090560719.1">
    <property type="nucleotide sequence ID" value="NZ_FMXZ01000001.1"/>
</dbReference>
<comment type="subcellular location">
    <subcellularLocation>
        <location evidence="3">Cytoplasm</location>
    </subcellularLocation>
    <text evidence="3">The tmRNA-SmpB complex associates with stalled 70S ribosomes.</text>
</comment>
<dbReference type="GO" id="GO:0070929">
    <property type="term" value="P:trans-translation"/>
    <property type="evidence" value="ECO:0007669"/>
    <property type="project" value="UniProtKB-UniRule"/>
</dbReference>